<evidence type="ECO:0000313" key="1">
    <source>
        <dbReference type="EMBL" id="CCM78635.1"/>
    </source>
</evidence>
<protein>
    <submittedName>
        <fullName evidence="1">Uncharacterized protein</fullName>
    </submittedName>
</protein>
<dbReference type="Proteomes" id="UP000009319">
    <property type="component" value="Unassembled WGS sequence"/>
</dbReference>
<dbReference type="EMBL" id="CANI01000039">
    <property type="protein sequence ID" value="CCM78635.1"/>
    <property type="molecule type" value="Genomic_DNA"/>
</dbReference>
<evidence type="ECO:0000313" key="2">
    <source>
        <dbReference type="Proteomes" id="UP000009319"/>
    </source>
</evidence>
<gene>
    <name evidence="1" type="ORF">BN77_p11322</name>
</gene>
<name>K0Q2D4_9HYPH</name>
<reference evidence="1 2" key="1">
    <citation type="journal article" date="2013" name="Genome Announc.">
        <title>Draft Genome Sequence of Rhizobium mesoamericanum STM3625, a Nitrogen-Fixing Symbiont of Mimosa pudica Isolated in French Guiana (South America).</title>
        <authorList>
            <person name="Moulin L."/>
            <person name="Mornico D."/>
            <person name="Melkonian R."/>
            <person name="Klonowska A."/>
        </authorList>
    </citation>
    <scope>NUCLEOTIDE SEQUENCE [LARGE SCALE GENOMIC DNA]</scope>
    <source>
        <strain evidence="1 2">STM3625</strain>
    </source>
</reference>
<dbReference type="AlphaFoldDB" id="K0Q2D4"/>
<keyword evidence="2" id="KW-1185">Reference proteome</keyword>
<proteinExistence type="predicted"/>
<sequence length="153" mass="16923">MSTYQTMFFMSALAVARSIYTPRRRASAALRTGSKTRRPDAAEARLARADRLHARWTRAANHLEKTQHALISTAISTAGQSCLRWKTIASGGVARTQGHGRIDQTTDDLSASWRMRLIDTNYPPRVLRNTSVPSHQPVVTAGARRQQIIGGRA</sequence>
<dbReference type="HOGENOM" id="CLU_1711799_0_0_5"/>
<comment type="caution">
    <text evidence="1">The sequence shown here is derived from an EMBL/GenBank/DDBJ whole genome shotgun (WGS) entry which is preliminary data.</text>
</comment>
<organism evidence="1 2">
    <name type="scientific">Rhizobium mesoamericanum STM3625</name>
    <dbReference type="NCBI Taxonomy" id="1211777"/>
    <lineage>
        <taxon>Bacteria</taxon>
        <taxon>Pseudomonadati</taxon>
        <taxon>Pseudomonadota</taxon>
        <taxon>Alphaproteobacteria</taxon>
        <taxon>Hyphomicrobiales</taxon>
        <taxon>Rhizobiaceae</taxon>
        <taxon>Rhizobium/Agrobacterium group</taxon>
        <taxon>Rhizobium</taxon>
    </lineage>
</organism>
<accession>K0Q2D4</accession>